<dbReference type="InterPro" id="IPR029058">
    <property type="entry name" value="AB_hydrolase_fold"/>
</dbReference>
<dbReference type="PANTHER" id="PTHR10272">
    <property type="entry name" value="PLATELET-ACTIVATING FACTOR ACETYLHYDROLASE"/>
    <property type="match status" value="1"/>
</dbReference>
<evidence type="ECO:0000256" key="1">
    <source>
        <dbReference type="ARBA" id="ARBA00022801"/>
    </source>
</evidence>
<keyword evidence="3" id="KW-0443">Lipid metabolism</keyword>
<feature type="signal peptide" evidence="4">
    <location>
        <begin position="1"/>
        <end position="43"/>
    </location>
</feature>
<dbReference type="SUPFAM" id="SSF53474">
    <property type="entry name" value="alpha/beta-Hydrolases"/>
    <property type="match status" value="1"/>
</dbReference>
<evidence type="ECO:0000313" key="5">
    <source>
        <dbReference type="EMBL" id="GAA2276648.1"/>
    </source>
</evidence>
<comment type="caution">
    <text evidence="5">The sequence shown here is derived from an EMBL/GenBank/DDBJ whole genome shotgun (WGS) entry which is preliminary data.</text>
</comment>
<reference evidence="5 6" key="1">
    <citation type="journal article" date="2019" name="Int. J. Syst. Evol. Microbiol.">
        <title>The Global Catalogue of Microorganisms (GCM) 10K type strain sequencing project: providing services to taxonomists for standard genome sequencing and annotation.</title>
        <authorList>
            <consortium name="The Broad Institute Genomics Platform"/>
            <consortium name="The Broad Institute Genome Sequencing Center for Infectious Disease"/>
            <person name="Wu L."/>
            <person name="Ma J."/>
        </authorList>
    </citation>
    <scope>NUCLEOTIDE SEQUENCE [LARGE SCALE GENOMIC DNA]</scope>
    <source>
        <strain evidence="5 6">JCM 7356</strain>
    </source>
</reference>
<keyword evidence="1 5" id="KW-0378">Hydrolase</keyword>
<dbReference type="InterPro" id="IPR006311">
    <property type="entry name" value="TAT_signal"/>
</dbReference>
<name>A0ABN3EYB1_9ACTN</name>
<feature type="chain" id="PRO_5045234270" evidence="4">
    <location>
        <begin position="44"/>
        <end position="420"/>
    </location>
</feature>
<evidence type="ECO:0000256" key="2">
    <source>
        <dbReference type="ARBA" id="ARBA00022963"/>
    </source>
</evidence>
<accession>A0ABN3EYB1</accession>
<dbReference type="PANTHER" id="PTHR10272:SF0">
    <property type="entry name" value="PLATELET-ACTIVATING FACTOR ACETYLHYDROLASE"/>
    <property type="match status" value="1"/>
</dbReference>
<evidence type="ECO:0000256" key="4">
    <source>
        <dbReference type="SAM" id="SignalP"/>
    </source>
</evidence>
<dbReference type="PROSITE" id="PS51318">
    <property type="entry name" value="TAT"/>
    <property type="match status" value="1"/>
</dbReference>
<gene>
    <name evidence="5" type="ORF">GCM10010430_73190</name>
</gene>
<dbReference type="Proteomes" id="UP001500305">
    <property type="component" value="Unassembled WGS sequence"/>
</dbReference>
<dbReference type="Pfam" id="PF03403">
    <property type="entry name" value="PAF-AH_p_II"/>
    <property type="match status" value="1"/>
</dbReference>
<dbReference type="GO" id="GO:0016787">
    <property type="term" value="F:hydrolase activity"/>
    <property type="evidence" value="ECO:0007669"/>
    <property type="project" value="UniProtKB-KW"/>
</dbReference>
<evidence type="ECO:0000256" key="3">
    <source>
        <dbReference type="ARBA" id="ARBA00023098"/>
    </source>
</evidence>
<proteinExistence type="predicted"/>
<dbReference type="RefSeq" id="WP_344640890.1">
    <property type="nucleotide sequence ID" value="NZ_BAAATR010000055.1"/>
</dbReference>
<protein>
    <submittedName>
        <fullName evidence="5">Alpha/beta hydrolase</fullName>
    </submittedName>
</protein>
<sequence length="420" mass="44671">MDTTPMDTTPVARRTGPTRRRMLGAALALGAVAPLGLARTASAAPAPASSGTVPSGTGSPARLTLLAPTGPFPVGMVPLHLRDESRLDPNARPGKFRELMATVWYPARSADADAYPLAAWMTEGALKAFLDDVGFPLPLALAPLTAGHEGAPVHRTGRPLPVVLYSHGAGSHRADHTIVVQELASHGFAVVTVDHTHDGITEFPDGTVVTRDGVAPGLYPRDYAADLLFLLERVVDLANGRNPDVDGRALPAGLLGGLDARNIGVSGWSKGGTAAALAMVADQRIRAGLTLDGRMESNPAITTDIDRPFMMMTAAYTRAASPYVETFWGHLRGWRLDVQATGAVHSSYGDNMTLIPQAGRLLGMTEQQIQSQVGTIDPDRCVLIQQAYPRAFFDLHLRNRHCGNLLDGPSKAFPEVVYHP</sequence>
<keyword evidence="6" id="KW-1185">Reference proteome</keyword>
<evidence type="ECO:0000313" key="6">
    <source>
        <dbReference type="Proteomes" id="UP001500305"/>
    </source>
</evidence>
<keyword evidence="4" id="KW-0732">Signal</keyword>
<keyword evidence="2" id="KW-0442">Lipid degradation</keyword>
<dbReference type="EMBL" id="BAAATR010000055">
    <property type="protein sequence ID" value="GAA2276648.1"/>
    <property type="molecule type" value="Genomic_DNA"/>
</dbReference>
<organism evidence="5 6">
    <name type="scientific">Kitasatospora cystarginea</name>
    <dbReference type="NCBI Taxonomy" id="58350"/>
    <lineage>
        <taxon>Bacteria</taxon>
        <taxon>Bacillati</taxon>
        <taxon>Actinomycetota</taxon>
        <taxon>Actinomycetes</taxon>
        <taxon>Kitasatosporales</taxon>
        <taxon>Streptomycetaceae</taxon>
        <taxon>Kitasatospora</taxon>
    </lineage>
</organism>
<dbReference type="Gene3D" id="3.40.50.1820">
    <property type="entry name" value="alpha/beta hydrolase"/>
    <property type="match status" value="1"/>
</dbReference>